<evidence type="ECO:0000313" key="4">
    <source>
        <dbReference type="Proteomes" id="UP000824116"/>
    </source>
</evidence>
<gene>
    <name evidence="3" type="ORF">H9723_11875</name>
</gene>
<evidence type="ECO:0000256" key="2">
    <source>
        <dbReference type="SAM" id="SignalP"/>
    </source>
</evidence>
<feature type="region of interest" description="Disordered" evidence="1">
    <location>
        <begin position="24"/>
        <end position="102"/>
    </location>
</feature>
<dbReference type="Proteomes" id="UP000824116">
    <property type="component" value="Unassembled WGS sequence"/>
</dbReference>
<dbReference type="PROSITE" id="PS51257">
    <property type="entry name" value="PROKAR_LIPOPROTEIN"/>
    <property type="match status" value="1"/>
</dbReference>
<keyword evidence="2" id="KW-0732">Signal</keyword>
<reference evidence="3" key="2">
    <citation type="submission" date="2021-04" db="EMBL/GenBank/DDBJ databases">
        <authorList>
            <person name="Gilroy R."/>
        </authorList>
    </citation>
    <scope>NUCLEOTIDE SEQUENCE</scope>
    <source>
        <strain evidence="3">CHK196-3914</strain>
    </source>
</reference>
<feature type="compositionally biased region" description="Basic and acidic residues" evidence="1">
    <location>
        <begin position="93"/>
        <end position="102"/>
    </location>
</feature>
<reference evidence="3" key="1">
    <citation type="journal article" date="2021" name="PeerJ">
        <title>Extensive microbial diversity within the chicken gut microbiome revealed by metagenomics and culture.</title>
        <authorList>
            <person name="Gilroy R."/>
            <person name="Ravi A."/>
            <person name="Getino M."/>
            <person name="Pursley I."/>
            <person name="Horton D.L."/>
            <person name="Alikhan N.F."/>
            <person name="Baker D."/>
            <person name="Gharbi K."/>
            <person name="Hall N."/>
            <person name="Watson M."/>
            <person name="Adriaenssens E.M."/>
            <person name="Foster-Nyarko E."/>
            <person name="Jarju S."/>
            <person name="Secka A."/>
            <person name="Antonio M."/>
            <person name="Oren A."/>
            <person name="Chaudhuri R.R."/>
            <person name="La Ragione R."/>
            <person name="Hildebrand F."/>
            <person name="Pallen M.J."/>
        </authorList>
    </citation>
    <scope>NUCLEOTIDE SEQUENCE</scope>
    <source>
        <strain evidence="3">CHK196-3914</strain>
    </source>
</reference>
<proteinExistence type="predicted"/>
<feature type="chain" id="PRO_5039610511" description="Lipoprotein" evidence="2">
    <location>
        <begin position="25"/>
        <end position="102"/>
    </location>
</feature>
<dbReference type="EMBL" id="DXAY01000270">
    <property type="protein sequence ID" value="HIZ75920.1"/>
    <property type="molecule type" value="Genomic_DNA"/>
</dbReference>
<protein>
    <recommendedName>
        <fullName evidence="5">Lipoprotein</fullName>
    </recommendedName>
</protein>
<evidence type="ECO:0000256" key="1">
    <source>
        <dbReference type="SAM" id="MobiDB-lite"/>
    </source>
</evidence>
<evidence type="ECO:0008006" key="5">
    <source>
        <dbReference type="Google" id="ProtNLM"/>
    </source>
</evidence>
<organism evidence="3 4">
    <name type="scientific">Candidatus Mediterraneibacter stercoravium</name>
    <dbReference type="NCBI Taxonomy" id="2838685"/>
    <lineage>
        <taxon>Bacteria</taxon>
        <taxon>Bacillati</taxon>
        <taxon>Bacillota</taxon>
        <taxon>Clostridia</taxon>
        <taxon>Lachnospirales</taxon>
        <taxon>Lachnospiraceae</taxon>
        <taxon>Mediterraneibacter</taxon>
    </lineage>
</organism>
<feature type="compositionally biased region" description="Acidic residues" evidence="1">
    <location>
        <begin position="58"/>
        <end position="79"/>
    </location>
</feature>
<name>A0A9D2K1S7_9FIRM</name>
<dbReference type="AlphaFoldDB" id="A0A9D2K1S7"/>
<sequence>MKKMKKILLLVTCAFVLLGTTACGSRNDADNGADQSSQDGNVRDENSNVNDATKGDGIIDDAVDDVTDGVDDVTDDVTDGVDKATDDLTEDNGVQKDMQDNR</sequence>
<evidence type="ECO:0000313" key="3">
    <source>
        <dbReference type="EMBL" id="HIZ75920.1"/>
    </source>
</evidence>
<comment type="caution">
    <text evidence="3">The sequence shown here is derived from an EMBL/GenBank/DDBJ whole genome shotgun (WGS) entry which is preliminary data.</text>
</comment>
<feature type="signal peptide" evidence="2">
    <location>
        <begin position="1"/>
        <end position="24"/>
    </location>
</feature>
<accession>A0A9D2K1S7</accession>